<feature type="transmembrane region" description="Helical" evidence="1">
    <location>
        <begin position="12"/>
        <end position="30"/>
    </location>
</feature>
<feature type="transmembrane region" description="Helical" evidence="1">
    <location>
        <begin position="83"/>
        <end position="109"/>
    </location>
</feature>
<feature type="transmembrane region" description="Helical" evidence="1">
    <location>
        <begin position="42"/>
        <end position="62"/>
    </location>
</feature>
<keyword evidence="1" id="KW-0812">Transmembrane</keyword>
<dbReference type="InterPro" id="IPR021529">
    <property type="entry name" value="DUF2798"/>
</dbReference>
<dbReference type="AlphaFoldDB" id="A0AAP5H2Q0"/>
<accession>A0AAP5H2Q0</accession>
<dbReference type="Pfam" id="PF11391">
    <property type="entry name" value="DUF2798"/>
    <property type="match status" value="2"/>
</dbReference>
<evidence type="ECO:0000313" key="3">
    <source>
        <dbReference type="Proteomes" id="UP001254832"/>
    </source>
</evidence>
<dbReference type="RefSeq" id="WP_056703830.1">
    <property type="nucleotide sequence ID" value="NZ_JAVDTR010000008.1"/>
</dbReference>
<comment type="caution">
    <text evidence="2">The sequence shown here is derived from an EMBL/GenBank/DDBJ whole genome shotgun (WGS) entry which is preliminary data.</text>
</comment>
<evidence type="ECO:0000313" key="2">
    <source>
        <dbReference type="EMBL" id="MDR6724712.1"/>
    </source>
</evidence>
<dbReference type="EMBL" id="JAVDTR010000008">
    <property type="protein sequence ID" value="MDR6724712.1"/>
    <property type="molecule type" value="Genomic_DNA"/>
</dbReference>
<keyword evidence="1" id="KW-0472">Membrane</keyword>
<gene>
    <name evidence="2" type="ORF">J2W91_003180</name>
</gene>
<keyword evidence="1" id="KW-1133">Transmembrane helix</keyword>
<organism evidence="2 3">
    <name type="scientific">Paenibacillus amylolyticus</name>
    <dbReference type="NCBI Taxonomy" id="1451"/>
    <lineage>
        <taxon>Bacteria</taxon>
        <taxon>Bacillati</taxon>
        <taxon>Bacillota</taxon>
        <taxon>Bacilli</taxon>
        <taxon>Bacillales</taxon>
        <taxon>Paenibacillaceae</taxon>
        <taxon>Paenibacillus</taxon>
    </lineage>
</organism>
<feature type="transmembrane region" description="Helical" evidence="1">
    <location>
        <begin position="129"/>
        <end position="148"/>
    </location>
</feature>
<proteinExistence type="predicted"/>
<dbReference type="Proteomes" id="UP001254832">
    <property type="component" value="Unassembled WGS sequence"/>
</dbReference>
<reference evidence="2" key="1">
    <citation type="submission" date="2023-07" db="EMBL/GenBank/DDBJ databases">
        <title>Sorghum-associated microbial communities from plants grown in Nebraska, USA.</title>
        <authorList>
            <person name="Schachtman D."/>
        </authorList>
    </citation>
    <scope>NUCLEOTIDE SEQUENCE</scope>
    <source>
        <strain evidence="2">BE80</strain>
    </source>
</reference>
<protein>
    <submittedName>
        <fullName evidence="2">Flippase GtrA</fullName>
    </submittedName>
</protein>
<name>A0AAP5H2Q0_PAEAM</name>
<evidence type="ECO:0000256" key="1">
    <source>
        <dbReference type="SAM" id="Phobius"/>
    </source>
</evidence>
<sequence>MPTTKKEHTYFGLMMCTGMVVVMMTFNLLYNGLMGSMSPLEILFQFVLCFIVAFVVESFIVGPVAQKIAFALPFNKSNKVIGILAMSVCMVVGMVLMMSMYGMLTAYLANQLNGKSLVETYLHTILRNFSLALPLQLIIIGPLVRYVFVKFIKAKENAAPFVNTGA</sequence>